<comment type="similarity">
    <text evidence="1 4">Belongs to the glycosyl hydrolase 5 (cellulase A) family.</text>
</comment>
<dbReference type="Pfam" id="PF18564">
    <property type="entry name" value="Glyco_hydro_5_C"/>
    <property type="match status" value="1"/>
</dbReference>
<evidence type="ECO:0000256" key="4">
    <source>
        <dbReference type="RuleBase" id="RU361153"/>
    </source>
</evidence>
<evidence type="ECO:0000256" key="5">
    <source>
        <dbReference type="SAM" id="SignalP"/>
    </source>
</evidence>
<dbReference type="GO" id="GO:0004553">
    <property type="term" value="F:hydrolase activity, hydrolyzing O-glycosyl compounds"/>
    <property type="evidence" value="ECO:0007669"/>
    <property type="project" value="InterPro"/>
</dbReference>
<feature type="domain" description="Glycoside hydrolase family 5" evidence="6">
    <location>
        <begin position="62"/>
        <end position="378"/>
    </location>
</feature>
<dbReference type="InterPro" id="IPR013780">
    <property type="entry name" value="Glyco_hydro_b"/>
</dbReference>
<dbReference type="InterPro" id="IPR052066">
    <property type="entry name" value="Glycosphingolipid_Hydrolases"/>
</dbReference>
<dbReference type="Proteomes" id="UP000241769">
    <property type="component" value="Unassembled WGS sequence"/>
</dbReference>
<evidence type="ECO:0000256" key="1">
    <source>
        <dbReference type="ARBA" id="ARBA00005641"/>
    </source>
</evidence>
<keyword evidence="3 4" id="KW-0326">Glycosidase</keyword>
<evidence type="ECO:0000259" key="6">
    <source>
        <dbReference type="Pfam" id="PF00150"/>
    </source>
</evidence>
<evidence type="ECO:0000256" key="2">
    <source>
        <dbReference type="ARBA" id="ARBA00022801"/>
    </source>
</evidence>
<dbReference type="InParanoid" id="A0A2P6MTS4"/>
<dbReference type="OrthoDB" id="1887033at2759"/>
<name>A0A2P6MTS4_9EUKA</name>
<keyword evidence="9" id="KW-1185">Reference proteome</keyword>
<protein>
    <recommendedName>
        <fullName evidence="10">Endoglycoceramidase</fullName>
    </recommendedName>
</protein>
<dbReference type="InterPro" id="IPR017853">
    <property type="entry name" value="GH"/>
</dbReference>
<dbReference type="InterPro" id="IPR001547">
    <property type="entry name" value="Glyco_hydro_5"/>
</dbReference>
<dbReference type="SUPFAM" id="SSF51445">
    <property type="entry name" value="(Trans)glycosidases"/>
    <property type="match status" value="1"/>
</dbReference>
<evidence type="ECO:0000313" key="8">
    <source>
        <dbReference type="EMBL" id="PRP75110.1"/>
    </source>
</evidence>
<reference evidence="8 9" key="1">
    <citation type="journal article" date="2018" name="Genome Biol. Evol.">
        <title>Multiple Roots of Fruiting Body Formation in Amoebozoa.</title>
        <authorList>
            <person name="Hillmann F."/>
            <person name="Forbes G."/>
            <person name="Novohradska S."/>
            <person name="Ferling I."/>
            <person name="Riege K."/>
            <person name="Groth M."/>
            <person name="Westermann M."/>
            <person name="Marz M."/>
            <person name="Spaller T."/>
            <person name="Winckler T."/>
            <person name="Schaap P."/>
            <person name="Glockner G."/>
        </authorList>
    </citation>
    <scope>NUCLEOTIDE SEQUENCE [LARGE SCALE GENOMIC DNA]</scope>
    <source>
        <strain evidence="8 9">Jena</strain>
    </source>
</reference>
<keyword evidence="2 4" id="KW-0378">Hydrolase</keyword>
<organism evidence="8 9">
    <name type="scientific">Planoprotostelium fungivorum</name>
    <dbReference type="NCBI Taxonomy" id="1890364"/>
    <lineage>
        <taxon>Eukaryota</taxon>
        <taxon>Amoebozoa</taxon>
        <taxon>Evosea</taxon>
        <taxon>Variosea</taxon>
        <taxon>Cavosteliida</taxon>
        <taxon>Cavosteliaceae</taxon>
        <taxon>Planoprotostelium</taxon>
    </lineage>
</organism>
<feature type="signal peptide" evidence="5">
    <location>
        <begin position="1"/>
        <end position="23"/>
    </location>
</feature>
<dbReference type="Gene3D" id="2.60.40.1180">
    <property type="entry name" value="Golgi alpha-mannosidase II"/>
    <property type="match status" value="1"/>
</dbReference>
<feature type="chain" id="PRO_5015116479" description="Endoglycoceramidase" evidence="5">
    <location>
        <begin position="24"/>
        <end position="493"/>
    </location>
</feature>
<accession>A0A2P6MTS4</accession>
<dbReference type="PANTHER" id="PTHR31308:SF3">
    <property type="entry name" value="ENDOGLYCOCERAMIDASE"/>
    <property type="match status" value="1"/>
</dbReference>
<dbReference type="Gene3D" id="3.20.20.80">
    <property type="entry name" value="Glycosidases"/>
    <property type="match status" value="1"/>
</dbReference>
<gene>
    <name evidence="8" type="ORF">PROFUN_03946</name>
</gene>
<dbReference type="Pfam" id="PF00150">
    <property type="entry name" value="Cellulase"/>
    <property type="match status" value="1"/>
</dbReference>
<dbReference type="AlphaFoldDB" id="A0A2P6MTS4"/>
<evidence type="ECO:0000256" key="3">
    <source>
        <dbReference type="ARBA" id="ARBA00023295"/>
    </source>
</evidence>
<proteinExistence type="inferred from homology"/>
<sequence length="493" mass="56266">MIKSVSLLLVIVLAASALIQVDTKRSRYIDEFGRERIFHGINAAPWYPDPEGFDPNMSLSDVDADNLRSWGFNVVRLGMMWPGVEPERKQYNYTYLATMKKIVDNLYSRGIYTILDMHQDDFNRRYCGEGVPDWATVPGEYTLPFPLPIAAEMQTDPVTNYPNITQCLERNFAEYYFANQVADAFENLYKNVGGIQDDFIEFWGVVSAYFNGTEGVLGYELINEPFMGDYIYNPSVLYPEYTDVNFLMPMYEKIHQKIRMNDDTKIIFFEKAVLPAASGFRGGPGGPDYNDRQAFAYHIYCGPTSRDGTPSWLNECEALDGFFYDEIDIDLNRTKLAGFMTEFGAVPDNATSMDSIRYLMEAADARAQSWAYWQLKYYNDITTAGSGESLYDTEGKIEPRKLRELTRTFAPAVQGQVENIHFDSSTGIFSLQFLSNGNITRPTEIYLNEDIYYPKGFTVDVKPGGIVKSEGRNRIQLMMRTSERVLVRISPNL</sequence>
<dbReference type="PANTHER" id="PTHR31308">
    <property type="match status" value="1"/>
</dbReference>
<dbReference type="InterPro" id="IPR041036">
    <property type="entry name" value="GH5_C"/>
</dbReference>
<dbReference type="GO" id="GO:0016042">
    <property type="term" value="P:lipid catabolic process"/>
    <property type="evidence" value="ECO:0007669"/>
    <property type="project" value="UniProtKB-ARBA"/>
</dbReference>
<dbReference type="PROSITE" id="PS00659">
    <property type="entry name" value="GLYCOSYL_HYDROL_F5"/>
    <property type="match status" value="1"/>
</dbReference>
<evidence type="ECO:0000313" key="9">
    <source>
        <dbReference type="Proteomes" id="UP000241769"/>
    </source>
</evidence>
<feature type="domain" description="Glycoside hydrolase family 5 C-terminal" evidence="7">
    <location>
        <begin position="407"/>
        <end position="478"/>
    </location>
</feature>
<evidence type="ECO:0008006" key="10">
    <source>
        <dbReference type="Google" id="ProtNLM"/>
    </source>
</evidence>
<comment type="caution">
    <text evidence="8">The sequence shown here is derived from an EMBL/GenBank/DDBJ whole genome shotgun (WGS) entry which is preliminary data.</text>
</comment>
<evidence type="ECO:0000259" key="7">
    <source>
        <dbReference type="Pfam" id="PF18564"/>
    </source>
</evidence>
<dbReference type="GO" id="GO:1901136">
    <property type="term" value="P:carbohydrate derivative catabolic process"/>
    <property type="evidence" value="ECO:0007669"/>
    <property type="project" value="UniProtKB-ARBA"/>
</dbReference>
<dbReference type="InterPro" id="IPR018087">
    <property type="entry name" value="Glyco_hydro_5_CS"/>
</dbReference>
<dbReference type="STRING" id="1890364.A0A2P6MTS4"/>
<dbReference type="EMBL" id="MDYQ01000419">
    <property type="protein sequence ID" value="PRP75110.1"/>
    <property type="molecule type" value="Genomic_DNA"/>
</dbReference>
<dbReference type="GO" id="GO:0000272">
    <property type="term" value="P:polysaccharide catabolic process"/>
    <property type="evidence" value="ECO:0007669"/>
    <property type="project" value="InterPro"/>
</dbReference>
<keyword evidence="5" id="KW-0732">Signal</keyword>